<name>C6XRU8_HIRBI</name>
<dbReference type="GO" id="GO:0016853">
    <property type="term" value="F:isomerase activity"/>
    <property type="evidence" value="ECO:0007669"/>
    <property type="project" value="UniProtKB-KW"/>
</dbReference>
<comment type="similarity">
    <text evidence="1">Belongs to the enoyl-CoA hydratase/isomerase family.</text>
</comment>
<dbReference type="Proteomes" id="UP000002745">
    <property type="component" value="Chromosome"/>
</dbReference>
<dbReference type="GO" id="GO:0006635">
    <property type="term" value="P:fatty acid beta-oxidation"/>
    <property type="evidence" value="ECO:0007669"/>
    <property type="project" value="TreeGrafter"/>
</dbReference>
<dbReference type="Gene3D" id="3.90.226.10">
    <property type="entry name" value="2-enoyl-CoA Hydratase, Chain A, domain 1"/>
    <property type="match status" value="1"/>
</dbReference>
<dbReference type="EMBL" id="CP001678">
    <property type="protein sequence ID" value="ACT60708.1"/>
    <property type="molecule type" value="Genomic_DNA"/>
</dbReference>
<dbReference type="STRING" id="582402.Hbal_3040"/>
<sequence>MSYVLIETNVDEATGVATIVLNRPEQRNALSNQLMKEVALAIDDFESKDTIGCIVITGKGTKAFAGGADIKEMAGRDYAQNLKENFITSHWERVAQCRKPTIAAVMGYALGGGCELAMMCDIIVAASNAKFGQPEINLALLPGIGGTQRLTRFVGKSTAMDMCLTGRMLNAEEALASGLVARVAPTDELQDLAQEMAKNIASKSRMASMLVKEAVNTAYESTLSQGISFERKSFHAIFALEDADEGMAAFIENRPARWHNK</sequence>
<dbReference type="PANTHER" id="PTHR11941:SF54">
    <property type="entry name" value="ENOYL-COA HYDRATASE, MITOCHONDRIAL"/>
    <property type="match status" value="1"/>
</dbReference>
<dbReference type="AlphaFoldDB" id="C6XRU8"/>
<dbReference type="RefSeq" id="WP_015828858.1">
    <property type="nucleotide sequence ID" value="NC_012982.1"/>
</dbReference>
<dbReference type="CDD" id="cd06558">
    <property type="entry name" value="crotonase-like"/>
    <property type="match status" value="1"/>
</dbReference>
<dbReference type="GO" id="GO:0016836">
    <property type="term" value="F:hydro-lyase activity"/>
    <property type="evidence" value="ECO:0007669"/>
    <property type="project" value="UniProtKB-ARBA"/>
</dbReference>
<gene>
    <name evidence="3" type="ordered locus">Hbal_3040</name>
</gene>
<dbReference type="eggNOG" id="COG1024">
    <property type="taxonomic scope" value="Bacteria"/>
</dbReference>
<dbReference type="SUPFAM" id="SSF52096">
    <property type="entry name" value="ClpP/crotonase"/>
    <property type="match status" value="1"/>
</dbReference>
<evidence type="ECO:0000313" key="3">
    <source>
        <dbReference type="EMBL" id="ACT60708.1"/>
    </source>
</evidence>
<dbReference type="InterPro" id="IPR014748">
    <property type="entry name" value="Enoyl-CoA_hydra_C"/>
</dbReference>
<reference evidence="4" key="1">
    <citation type="journal article" date="2011" name="J. Bacteriol.">
        <title>Genome sequences of eight morphologically diverse alphaproteobacteria.</title>
        <authorList>
            <consortium name="US DOE Joint Genome Institute"/>
            <person name="Brown P.J."/>
            <person name="Kysela D.T."/>
            <person name="Buechlein A."/>
            <person name="Hemmerich C."/>
            <person name="Brun Y.V."/>
        </authorList>
    </citation>
    <scope>NUCLEOTIDE SEQUENCE [LARGE SCALE GENOMIC DNA]</scope>
    <source>
        <strain evidence="4">ATCC 49814 / DSM 5838 / IFAM 1418</strain>
    </source>
</reference>
<evidence type="ECO:0000313" key="4">
    <source>
        <dbReference type="Proteomes" id="UP000002745"/>
    </source>
</evidence>
<keyword evidence="2" id="KW-0456">Lyase</keyword>
<proteinExistence type="inferred from homology"/>
<dbReference type="KEGG" id="hba:Hbal_3040"/>
<dbReference type="InterPro" id="IPR029045">
    <property type="entry name" value="ClpP/crotonase-like_dom_sf"/>
</dbReference>
<evidence type="ECO:0000256" key="1">
    <source>
        <dbReference type="ARBA" id="ARBA00005254"/>
    </source>
</evidence>
<dbReference type="FunFam" id="3.90.226.10:FF:000009">
    <property type="entry name" value="Carnitinyl-CoA dehydratase"/>
    <property type="match status" value="1"/>
</dbReference>
<dbReference type="HOGENOM" id="CLU_009834_7_6_5"/>
<dbReference type="InterPro" id="IPR001753">
    <property type="entry name" value="Enoyl-CoA_hydra/iso"/>
</dbReference>
<dbReference type="Gene3D" id="1.10.12.10">
    <property type="entry name" value="Lyase 2-enoyl-coa Hydratase, Chain A, domain 2"/>
    <property type="match status" value="1"/>
</dbReference>
<keyword evidence="4" id="KW-1185">Reference proteome</keyword>
<dbReference type="FunFam" id="1.10.12.10:FF:000001">
    <property type="entry name" value="Probable enoyl-CoA hydratase, mitochondrial"/>
    <property type="match status" value="1"/>
</dbReference>
<evidence type="ECO:0000256" key="2">
    <source>
        <dbReference type="ARBA" id="ARBA00023239"/>
    </source>
</evidence>
<dbReference type="Pfam" id="PF00378">
    <property type="entry name" value="ECH_1"/>
    <property type="match status" value="1"/>
</dbReference>
<accession>C6XRU8</accession>
<keyword evidence="3" id="KW-0413">Isomerase</keyword>
<dbReference type="PANTHER" id="PTHR11941">
    <property type="entry name" value="ENOYL-COA HYDRATASE-RELATED"/>
    <property type="match status" value="1"/>
</dbReference>
<protein>
    <submittedName>
        <fullName evidence="3">Enoyl-CoA hydratase/isomerase</fullName>
    </submittedName>
</protein>
<organism evidence="3 4">
    <name type="scientific">Hirschia baltica (strain ATCC 49814 / DSM 5838 / IFAM 1418)</name>
    <dbReference type="NCBI Taxonomy" id="582402"/>
    <lineage>
        <taxon>Bacteria</taxon>
        <taxon>Pseudomonadati</taxon>
        <taxon>Pseudomonadota</taxon>
        <taxon>Alphaproteobacteria</taxon>
        <taxon>Hyphomonadales</taxon>
        <taxon>Hyphomonadaceae</taxon>
        <taxon>Hirschia</taxon>
    </lineage>
</organism>
<dbReference type="OrthoDB" id="5730382at2"/>